<evidence type="ECO:0000313" key="2">
    <source>
        <dbReference type="EMBL" id="CAB1441611.1"/>
    </source>
</evidence>
<dbReference type="EMBL" id="CADEAL010002669">
    <property type="protein sequence ID" value="CAB1441611.1"/>
    <property type="molecule type" value="Genomic_DNA"/>
</dbReference>
<keyword evidence="3" id="KW-1185">Reference proteome</keyword>
<gene>
    <name evidence="2" type="ORF">PLEPLA_LOCUS29372</name>
</gene>
<accession>A0A9N7V3V2</accession>
<proteinExistence type="predicted"/>
<evidence type="ECO:0000256" key="1">
    <source>
        <dbReference type="SAM" id="MobiDB-lite"/>
    </source>
</evidence>
<reference evidence="2" key="1">
    <citation type="submission" date="2020-03" db="EMBL/GenBank/DDBJ databases">
        <authorList>
            <person name="Weist P."/>
        </authorList>
    </citation>
    <scope>NUCLEOTIDE SEQUENCE</scope>
</reference>
<organism evidence="2 3">
    <name type="scientific">Pleuronectes platessa</name>
    <name type="common">European plaice</name>
    <dbReference type="NCBI Taxonomy" id="8262"/>
    <lineage>
        <taxon>Eukaryota</taxon>
        <taxon>Metazoa</taxon>
        <taxon>Chordata</taxon>
        <taxon>Craniata</taxon>
        <taxon>Vertebrata</taxon>
        <taxon>Euteleostomi</taxon>
        <taxon>Actinopterygii</taxon>
        <taxon>Neopterygii</taxon>
        <taxon>Teleostei</taxon>
        <taxon>Neoteleostei</taxon>
        <taxon>Acanthomorphata</taxon>
        <taxon>Carangaria</taxon>
        <taxon>Pleuronectiformes</taxon>
        <taxon>Pleuronectoidei</taxon>
        <taxon>Pleuronectidae</taxon>
        <taxon>Pleuronectes</taxon>
    </lineage>
</organism>
<dbReference type="AlphaFoldDB" id="A0A9N7V3V2"/>
<dbReference type="Proteomes" id="UP001153269">
    <property type="component" value="Unassembled WGS sequence"/>
</dbReference>
<feature type="region of interest" description="Disordered" evidence="1">
    <location>
        <begin position="1"/>
        <end position="69"/>
    </location>
</feature>
<name>A0A9N7V3V2_PLEPL</name>
<protein>
    <submittedName>
        <fullName evidence="2">Uncharacterized protein</fullName>
    </submittedName>
</protein>
<sequence>MSRGVKRGQEWTESGGQSGEGHSSSFVVWPQVFQSSPLAPTPPPHNPSELWRTPVKAGGEDSPRGLNLGSIHSARSDSFQQVETGWAQECISLLLDCELTQVLCSLNVHTSIQLDRWLDVN</sequence>
<comment type="caution">
    <text evidence="2">The sequence shown here is derived from an EMBL/GenBank/DDBJ whole genome shotgun (WGS) entry which is preliminary data.</text>
</comment>
<evidence type="ECO:0000313" key="3">
    <source>
        <dbReference type="Proteomes" id="UP001153269"/>
    </source>
</evidence>